<keyword evidence="4" id="KW-1185">Reference proteome</keyword>
<organism evidence="3 4">
    <name type="scientific">Actinocorallia aurantiaca</name>
    <dbReference type="NCBI Taxonomy" id="46204"/>
    <lineage>
        <taxon>Bacteria</taxon>
        <taxon>Bacillati</taxon>
        <taxon>Actinomycetota</taxon>
        <taxon>Actinomycetes</taxon>
        <taxon>Streptosporangiales</taxon>
        <taxon>Thermomonosporaceae</taxon>
        <taxon>Actinocorallia</taxon>
    </lineage>
</organism>
<evidence type="ECO:0000313" key="3">
    <source>
        <dbReference type="EMBL" id="GAA2724202.1"/>
    </source>
</evidence>
<feature type="region of interest" description="Disordered" evidence="1">
    <location>
        <begin position="401"/>
        <end position="441"/>
    </location>
</feature>
<evidence type="ECO:0008006" key="5">
    <source>
        <dbReference type="Google" id="ProtNLM"/>
    </source>
</evidence>
<dbReference type="InterPro" id="IPR013783">
    <property type="entry name" value="Ig-like_fold"/>
</dbReference>
<name>A0ABN3U4C3_9ACTN</name>
<protein>
    <recommendedName>
        <fullName evidence="5">Fibronectin type-III domain-containing protein</fullName>
    </recommendedName>
</protein>
<evidence type="ECO:0000256" key="1">
    <source>
        <dbReference type="SAM" id="MobiDB-lite"/>
    </source>
</evidence>
<feature type="compositionally biased region" description="Low complexity" evidence="1">
    <location>
        <begin position="224"/>
        <end position="236"/>
    </location>
</feature>
<feature type="compositionally biased region" description="Pro residues" evidence="1">
    <location>
        <begin position="237"/>
        <end position="247"/>
    </location>
</feature>
<keyword evidence="2" id="KW-0732">Signal</keyword>
<gene>
    <name evidence="3" type="ORF">GCM10010439_21220</name>
</gene>
<feature type="compositionally biased region" description="Pro residues" evidence="1">
    <location>
        <begin position="208"/>
        <end position="223"/>
    </location>
</feature>
<feature type="region of interest" description="Disordered" evidence="1">
    <location>
        <begin position="196"/>
        <end position="316"/>
    </location>
</feature>
<evidence type="ECO:0000256" key="2">
    <source>
        <dbReference type="SAM" id="SignalP"/>
    </source>
</evidence>
<feature type="compositionally biased region" description="Low complexity" evidence="1">
    <location>
        <begin position="248"/>
        <end position="294"/>
    </location>
</feature>
<dbReference type="Gene3D" id="2.60.40.10">
    <property type="entry name" value="Immunoglobulins"/>
    <property type="match status" value="1"/>
</dbReference>
<sequence length="441" mass="44865">MPMRGVPLPVTLSFLPAFPVVLALAAFPAVPASAAGPAITPADGSTVTARTVAIRVQAPAGGGRLLVDGVERDSGRARELTYTLDGRKEPNGTHRVRFDATLASDEDSAGTFKLAVRPAAPTGVSASLSGRTVTVTWNANPEPDINGYTVQSEQGNASTGPCSGTCRQSFEVPASATGALAVGVEAKRTGAVLSSPTSYNFVDLDPPAADPPPQDPVPQPEPAPDTSSPGPAAEQPAPAPSGSPEPKPSGTQSTAPAEPGGPDAPGTPGTPGTTSSPPPDNGTTPLPSTAPSLPDWLGPQLDPSTPPTGNPDLALLPSLPAVAASPGASPAFGLRSGRDPLFQPLNEHAARGTALAGVLFLALTHLGLWSRRRRLAALAPPSPLSALERITAERAAIETAVETAADDAGTGRAPSRRGLRRWRRTGSHLQPGSHIRDDQEE</sequence>
<feature type="signal peptide" evidence="2">
    <location>
        <begin position="1"/>
        <end position="34"/>
    </location>
</feature>
<reference evidence="3 4" key="1">
    <citation type="journal article" date="2019" name="Int. J. Syst. Evol. Microbiol.">
        <title>The Global Catalogue of Microorganisms (GCM) 10K type strain sequencing project: providing services to taxonomists for standard genome sequencing and annotation.</title>
        <authorList>
            <consortium name="The Broad Institute Genomics Platform"/>
            <consortium name="The Broad Institute Genome Sequencing Center for Infectious Disease"/>
            <person name="Wu L."/>
            <person name="Ma J."/>
        </authorList>
    </citation>
    <scope>NUCLEOTIDE SEQUENCE [LARGE SCALE GENOMIC DNA]</scope>
    <source>
        <strain evidence="3 4">JCM 8201</strain>
    </source>
</reference>
<comment type="caution">
    <text evidence="3">The sequence shown here is derived from an EMBL/GenBank/DDBJ whole genome shotgun (WGS) entry which is preliminary data.</text>
</comment>
<accession>A0ABN3U4C3</accession>
<dbReference type="EMBL" id="BAAATZ010000007">
    <property type="protein sequence ID" value="GAA2724202.1"/>
    <property type="molecule type" value="Genomic_DNA"/>
</dbReference>
<dbReference type="RefSeq" id="WP_344450124.1">
    <property type="nucleotide sequence ID" value="NZ_BAAATZ010000007.1"/>
</dbReference>
<feature type="compositionally biased region" description="Basic residues" evidence="1">
    <location>
        <begin position="414"/>
        <end position="426"/>
    </location>
</feature>
<feature type="chain" id="PRO_5045041306" description="Fibronectin type-III domain-containing protein" evidence="2">
    <location>
        <begin position="35"/>
        <end position="441"/>
    </location>
</feature>
<dbReference type="Proteomes" id="UP001501842">
    <property type="component" value="Unassembled WGS sequence"/>
</dbReference>
<evidence type="ECO:0000313" key="4">
    <source>
        <dbReference type="Proteomes" id="UP001501842"/>
    </source>
</evidence>
<proteinExistence type="predicted"/>